<protein>
    <submittedName>
        <fullName evidence="1">Uncharacterized protein</fullName>
    </submittedName>
</protein>
<dbReference type="AlphaFoldDB" id="A0AAV4RWW7"/>
<evidence type="ECO:0000313" key="1">
    <source>
        <dbReference type="EMBL" id="GIY25882.1"/>
    </source>
</evidence>
<gene>
    <name evidence="1" type="ORF">CEXT_236361</name>
</gene>
<name>A0AAV4RWW7_CAEEX</name>
<organism evidence="1 2">
    <name type="scientific">Caerostris extrusa</name>
    <name type="common">Bark spider</name>
    <name type="synonym">Caerostris bankana</name>
    <dbReference type="NCBI Taxonomy" id="172846"/>
    <lineage>
        <taxon>Eukaryota</taxon>
        <taxon>Metazoa</taxon>
        <taxon>Ecdysozoa</taxon>
        <taxon>Arthropoda</taxon>
        <taxon>Chelicerata</taxon>
        <taxon>Arachnida</taxon>
        <taxon>Araneae</taxon>
        <taxon>Araneomorphae</taxon>
        <taxon>Entelegynae</taxon>
        <taxon>Araneoidea</taxon>
        <taxon>Araneidae</taxon>
        <taxon>Caerostris</taxon>
    </lineage>
</organism>
<keyword evidence="2" id="KW-1185">Reference proteome</keyword>
<reference evidence="1 2" key="1">
    <citation type="submission" date="2021-06" db="EMBL/GenBank/DDBJ databases">
        <title>Caerostris extrusa draft genome.</title>
        <authorList>
            <person name="Kono N."/>
            <person name="Arakawa K."/>
        </authorList>
    </citation>
    <scope>NUCLEOTIDE SEQUENCE [LARGE SCALE GENOMIC DNA]</scope>
</reference>
<proteinExistence type="predicted"/>
<dbReference type="EMBL" id="BPLR01008599">
    <property type="protein sequence ID" value="GIY25882.1"/>
    <property type="molecule type" value="Genomic_DNA"/>
</dbReference>
<accession>A0AAV4RWW7</accession>
<dbReference type="Proteomes" id="UP001054945">
    <property type="component" value="Unassembled WGS sequence"/>
</dbReference>
<sequence>MPAAGVKGKENSSINSRRTSILFTICPTLRRKVKKWQSSYTLVHNLSGGPVERVWPFGNPGLLMLVKGSPRGLCCLDNRAGEIFSCILTCHCVWNEHHSGDIWKLVPSHPPLEPEQDLVYWFVKLNQPDQDLSLAA</sequence>
<evidence type="ECO:0000313" key="2">
    <source>
        <dbReference type="Proteomes" id="UP001054945"/>
    </source>
</evidence>
<comment type="caution">
    <text evidence="1">The sequence shown here is derived from an EMBL/GenBank/DDBJ whole genome shotgun (WGS) entry which is preliminary data.</text>
</comment>